<keyword evidence="2 5" id="KW-0119">Carbohydrate metabolism</keyword>
<proteinExistence type="inferred from homology"/>
<reference evidence="8" key="1">
    <citation type="journal article" date="2020" name="mSystems">
        <title>Genome- and Community-Level Interaction Insights into Carbon Utilization and Element Cycling Functions of Hydrothermarchaeota in Hydrothermal Sediment.</title>
        <authorList>
            <person name="Zhou Z."/>
            <person name="Liu Y."/>
            <person name="Xu W."/>
            <person name="Pan J."/>
            <person name="Luo Z.H."/>
            <person name="Li M."/>
        </authorList>
    </citation>
    <scope>NUCLEOTIDE SEQUENCE [LARGE SCALE GENOMIC DNA]</scope>
    <source>
        <strain evidence="8">SpSt-548</strain>
    </source>
</reference>
<dbReference type="Pfam" id="PF03065">
    <property type="entry name" value="Glyco_hydro_57"/>
    <property type="match status" value="1"/>
</dbReference>
<feature type="binding site" evidence="4">
    <location>
        <position position="442"/>
    </location>
    <ligand>
        <name>substrate</name>
    </ligand>
</feature>
<accession>A0A7V4G8P6</accession>
<dbReference type="Gene3D" id="3.20.110.10">
    <property type="entry name" value="Glycoside hydrolase 38, N terminal domain"/>
    <property type="match status" value="1"/>
</dbReference>
<evidence type="ECO:0000313" key="8">
    <source>
        <dbReference type="EMBL" id="HGS05439.1"/>
    </source>
</evidence>
<evidence type="ECO:0000256" key="4">
    <source>
        <dbReference type="PIRSR" id="PIRSR640042-2"/>
    </source>
</evidence>
<dbReference type="InterPro" id="IPR037090">
    <property type="entry name" value="57_glycoside_trans_central"/>
</dbReference>
<feature type="domain" description="1,4-alpha-glucan branching enzyme C-terminal" evidence="7">
    <location>
        <begin position="462"/>
        <end position="570"/>
    </location>
</feature>
<dbReference type="Pfam" id="PF09210">
    <property type="entry name" value="BE_C"/>
    <property type="match status" value="1"/>
</dbReference>
<dbReference type="PANTHER" id="PTHR41695">
    <property type="entry name" value="1,4-ALPHA-GLUCAN BRANCHING ENZYME RV3031-RELATED"/>
    <property type="match status" value="1"/>
</dbReference>
<gene>
    <name evidence="8" type="ORF">ENT08_06840</name>
</gene>
<evidence type="ECO:0000256" key="5">
    <source>
        <dbReference type="RuleBase" id="RU361196"/>
    </source>
</evidence>
<dbReference type="InterPro" id="IPR040042">
    <property type="entry name" value="Branching_enz_MT3115-like"/>
</dbReference>
<evidence type="ECO:0000256" key="2">
    <source>
        <dbReference type="ARBA" id="ARBA00023277"/>
    </source>
</evidence>
<evidence type="ECO:0000256" key="1">
    <source>
        <dbReference type="ARBA" id="ARBA00006821"/>
    </source>
</evidence>
<dbReference type="GO" id="GO:0005576">
    <property type="term" value="C:extracellular region"/>
    <property type="evidence" value="ECO:0007669"/>
    <property type="project" value="TreeGrafter"/>
</dbReference>
<dbReference type="InterPro" id="IPR027291">
    <property type="entry name" value="Glyco_hydro_38_N_sf"/>
</dbReference>
<feature type="binding site" evidence="4">
    <location>
        <position position="313"/>
    </location>
    <ligand>
        <name>substrate</name>
    </ligand>
</feature>
<dbReference type="InterPro" id="IPR011330">
    <property type="entry name" value="Glyco_hydro/deAcase_b/a-brl"/>
</dbReference>
<evidence type="ECO:0000259" key="7">
    <source>
        <dbReference type="Pfam" id="PF09210"/>
    </source>
</evidence>
<dbReference type="PANTHER" id="PTHR41695:SF1">
    <property type="entry name" value="1,4-ALPHA-GLUCAN BRANCHING ENZYME TK1436"/>
    <property type="match status" value="1"/>
</dbReference>
<comment type="similarity">
    <text evidence="1 5">Belongs to the glycosyl hydrolase 57 family.</text>
</comment>
<dbReference type="InterPro" id="IPR015293">
    <property type="entry name" value="BE_C"/>
</dbReference>
<dbReference type="InterPro" id="IPR028995">
    <property type="entry name" value="Glyco_hydro_57/38_cen_sf"/>
</dbReference>
<sequence>MAAPLGYFTFVLHSHLPYVIGHGRWPHGMDWLNEAAAESYIPLLRAFHHLAREGRTSGVTLGITPILAEMLASEVFRREFRDYLNNKIEAAREDFATFQRLGEDHFASLARMWEEHYTGLKRTFIEDFNENILGEAKDLMDRGMLEVITSAATHGYLPLLGRDTAVQAQVKQGVAAYRRHFGRDPKGFWLPECAYRPRYRWAPPLADVNVEPTLRKGVEEFLSENGLDFFIVDSHLLKGGRAIGVYKDRFHALERLWERFAAQYQERPEDREKSPYELYLVSSSPEPMRPVGILTRDPRTGLQVWSGEWGYPGDGNYLDFHKKRFPGGLRYWQVTSAKADLADKGPYHPEHVGARCREQARHFVSLVKEILGDFQAAHGRPGVVVAPYDTELFGHWWFEGPTWLAEVLAEFHNTPEVRLVTGSEAFELLAPTQVISLPEGSWGEGGYHFIWLNDMNDWTWRHIYPAEAEMEALAQACSHDPDPVLQDLLKQCGRTLFLLESSDWQFLISTFSARDYAELRLVAHHDDFKRLARITREYAQSRTLSEKDRHFLTACRERDDIFPDVDPRWWARVEFPAQGQR</sequence>
<dbReference type="InterPro" id="IPR004300">
    <property type="entry name" value="Glyco_hydro_57_N"/>
</dbReference>
<dbReference type="GO" id="GO:0030979">
    <property type="term" value="P:alpha-glucan biosynthetic process"/>
    <property type="evidence" value="ECO:0007669"/>
    <property type="project" value="InterPro"/>
</dbReference>
<organism evidence="8">
    <name type="scientific">Desulfobacca acetoxidans</name>
    <dbReference type="NCBI Taxonomy" id="60893"/>
    <lineage>
        <taxon>Bacteria</taxon>
        <taxon>Pseudomonadati</taxon>
        <taxon>Thermodesulfobacteriota</taxon>
        <taxon>Desulfobaccia</taxon>
        <taxon>Desulfobaccales</taxon>
        <taxon>Desulfobaccaceae</taxon>
        <taxon>Desulfobacca</taxon>
    </lineage>
</organism>
<dbReference type="GO" id="GO:0003844">
    <property type="term" value="F:1,4-alpha-glucan branching enzyme activity"/>
    <property type="evidence" value="ECO:0007669"/>
    <property type="project" value="InterPro"/>
</dbReference>
<feature type="domain" description="Glycoside hydrolase family 57 N-terminal" evidence="6">
    <location>
        <begin position="9"/>
        <end position="438"/>
    </location>
</feature>
<comment type="caution">
    <text evidence="8">The sequence shown here is derived from an EMBL/GenBank/DDBJ whole genome shotgun (WGS) entry which is preliminary data.</text>
</comment>
<dbReference type="EMBL" id="DSXI01000401">
    <property type="protein sequence ID" value="HGS05439.1"/>
    <property type="molecule type" value="Genomic_DNA"/>
</dbReference>
<dbReference type="AlphaFoldDB" id="A0A7V4G8P6"/>
<protein>
    <submittedName>
        <fullName evidence="8">DUF1957 domain-containing protein</fullName>
    </submittedName>
</protein>
<feature type="binding site" evidence="4">
    <location>
        <position position="503"/>
    </location>
    <ligand>
        <name>substrate</name>
    </ligand>
</feature>
<dbReference type="Gene3D" id="1.20.1430.10">
    <property type="entry name" value="Families 57/38 glycoside transferase, middle domain"/>
    <property type="match status" value="1"/>
</dbReference>
<feature type="active site" description="Proton donor" evidence="3">
    <location>
        <position position="389"/>
    </location>
</feature>
<evidence type="ECO:0000259" key="6">
    <source>
        <dbReference type="Pfam" id="PF03065"/>
    </source>
</evidence>
<evidence type="ECO:0000256" key="3">
    <source>
        <dbReference type="PIRSR" id="PIRSR640042-1"/>
    </source>
</evidence>
<dbReference type="SUPFAM" id="SSF88688">
    <property type="entry name" value="Families 57/38 glycoside transferase middle domain"/>
    <property type="match status" value="1"/>
</dbReference>
<feature type="active site" description="Nucleophile" evidence="3">
    <location>
        <position position="192"/>
    </location>
</feature>
<dbReference type="SUPFAM" id="SSF88713">
    <property type="entry name" value="Glycoside hydrolase/deacetylase"/>
    <property type="match status" value="1"/>
</dbReference>
<feature type="binding site" evidence="4">
    <location>
        <position position="296"/>
    </location>
    <ligand>
        <name>substrate</name>
    </ligand>
</feature>
<name>A0A7V4G8P6_9BACT</name>